<dbReference type="OrthoDB" id="2928884at2759"/>
<dbReference type="InParanoid" id="A0A0D0CBA5"/>
<reference evidence="2" key="2">
    <citation type="submission" date="2015-01" db="EMBL/GenBank/DDBJ databases">
        <title>Evolutionary Origins and Diversification of the Mycorrhizal Mutualists.</title>
        <authorList>
            <consortium name="DOE Joint Genome Institute"/>
            <consortium name="Mycorrhizal Genomics Consortium"/>
            <person name="Kohler A."/>
            <person name="Kuo A."/>
            <person name="Nagy L.G."/>
            <person name="Floudas D."/>
            <person name="Copeland A."/>
            <person name="Barry K.W."/>
            <person name="Cichocki N."/>
            <person name="Veneault-Fourrey C."/>
            <person name="LaButti K."/>
            <person name="Lindquist E.A."/>
            <person name="Lipzen A."/>
            <person name="Lundell T."/>
            <person name="Morin E."/>
            <person name="Murat C."/>
            <person name="Riley R."/>
            <person name="Ohm R."/>
            <person name="Sun H."/>
            <person name="Tunlid A."/>
            <person name="Henrissat B."/>
            <person name="Grigoriev I.V."/>
            <person name="Hibbett D.S."/>
            <person name="Martin F."/>
        </authorList>
    </citation>
    <scope>NUCLEOTIDE SEQUENCE [LARGE SCALE GENOMIC DNA]</scope>
    <source>
        <strain evidence="2">Ve08.2h10</strain>
    </source>
</reference>
<gene>
    <name evidence="1" type="ORF">PAXRUDRAFT_179902</name>
</gene>
<protein>
    <submittedName>
        <fullName evidence="1">Uncharacterized protein</fullName>
    </submittedName>
</protein>
<evidence type="ECO:0000313" key="1">
    <source>
        <dbReference type="EMBL" id="KIK72798.1"/>
    </source>
</evidence>
<dbReference type="Proteomes" id="UP000054538">
    <property type="component" value="Unassembled WGS sequence"/>
</dbReference>
<dbReference type="AlphaFoldDB" id="A0A0D0CBA5"/>
<proteinExistence type="predicted"/>
<sequence length="105" mass="11420">IPHQSWFQTYSLLVPPLLRCGVPLGCLELLEAEQTSASTYVLCPCLSSEQGTEIILTNVLLILELQVSLISMDHLSTTRLSTVFPASSSTCYVQKGRTPALTGTH</sequence>
<organism evidence="1 2">
    <name type="scientific">Paxillus rubicundulus Ve08.2h10</name>
    <dbReference type="NCBI Taxonomy" id="930991"/>
    <lineage>
        <taxon>Eukaryota</taxon>
        <taxon>Fungi</taxon>
        <taxon>Dikarya</taxon>
        <taxon>Basidiomycota</taxon>
        <taxon>Agaricomycotina</taxon>
        <taxon>Agaricomycetes</taxon>
        <taxon>Agaricomycetidae</taxon>
        <taxon>Boletales</taxon>
        <taxon>Paxilineae</taxon>
        <taxon>Paxillaceae</taxon>
        <taxon>Paxillus</taxon>
    </lineage>
</organism>
<reference evidence="1 2" key="1">
    <citation type="submission" date="2014-04" db="EMBL/GenBank/DDBJ databases">
        <authorList>
            <consortium name="DOE Joint Genome Institute"/>
            <person name="Kuo A."/>
            <person name="Kohler A."/>
            <person name="Jargeat P."/>
            <person name="Nagy L.G."/>
            <person name="Floudas D."/>
            <person name="Copeland A."/>
            <person name="Barry K.W."/>
            <person name="Cichocki N."/>
            <person name="Veneault-Fourrey C."/>
            <person name="LaButti K."/>
            <person name="Lindquist E.A."/>
            <person name="Lipzen A."/>
            <person name="Lundell T."/>
            <person name="Morin E."/>
            <person name="Murat C."/>
            <person name="Sun H."/>
            <person name="Tunlid A."/>
            <person name="Henrissat B."/>
            <person name="Grigoriev I.V."/>
            <person name="Hibbett D.S."/>
            <person name="Martin F."/>
            <person name="Nordberg H.P."/>
            <person name="Cantor M.N."/>
            <person name="Hua S.X."/>
        </authorList>
    </citation>
    <scope>NUCLEOTIDE SEQUENCE [LARGE SCALE GENOMIC DNA]</scope>
    <source>
        <strain evidence="1 2">Ve08.2h10</strain>
    </source>
</reference>
<evidence type="ECO:0000313" key="2">
    <source>
        <dbReference type="Proteomes" id="UP000054538"/>
    </source>
</evidence>
<feature type="non-terminal residue" evidence="1">
    <location>
        <position position="105"/>
    </location>
</feature>
<dbReference type="EMBL" id="KN830427">
    <property type="protein sequence ID" value="KIK72798.1"/>
    <property type="molecule type" value="Genomic_DNA"/>
</dbReference>
<dbReference type="HOGENOM" id="CLU_183423_0_0_1"/>
<accession>A0A0D0CBA5</accession>
<keyword evidence="2" id="KW-1185">Reference proteome</keyword>
<name>A0A0D0CBA5_9AGAM</name>